<accession>A0A2H3CYD7</accession>
<evidence type="ECO:0008006" key="5">
    <source>
        <dbReference type="Google" id="ProtNLM"/>
    </source>
</evidence>
<feature type="compositionally biased region" description="Pro residues" evidence="1">
    <location>
        <begin position="71"/>
        <end position="81"/>
    </location>
</feature>
<keyword evidence="2" id="KW-0732">Signal</keyword>
<dbReference type="EMBL" id="KZ293675">
    <property type="protein sequence ID" value="PBK88025.1"/>
    <property type="molecule type" value="Genomic_DNA"/>
</dbReference>
<feature type="region of interest" description="Disordered" evidence="1">
    <location>
        <begin position="45"/>
        <end position="81"/>
    </location>
</feature>
<dbReference type="OrthoDB" id="3032222at2759"/>
<feature type="compositionally biased region" description="Polar residues" evidence="1">
    <location>
        <begin position="45"/>
        <end position="55"/>
    </location>
</feature>
<proteinExistence type="predicted"/>
<reference evidence="4" key="1">
    <citation type="journal article" date="2017" name="Nat. Ecol. Evol.">
        <title>Genome expansion and lineage-specific genetic innovations in the forest pathogenic fungi Armillaria.</title>
        <authorList>
            <person name="Sipos G."/>
            <person name="Prasanna A.N."/>
            <person name="Walter M.C."/>
            <person name="O'Connor E."/>
            <person name="Balint B."/>
            <person name="Krizsan K."/>
            <person name="Kiss B."/>
            <person name="Hess J."/>
            <person name="Varga T."/>
            <person name="Slot J."/>
            <person name="Riley R."/>
            <person name="Boka B."/>
            <person name="Rigling D."/>
            <person name="Barry K."/>
            <person name="Lee J."/>
            <person name="Mihaltcheva S."/>
            <person name="LaButti K."/>
            <person name="Lipzen A."/>
            <person name="Waldron R."/>
            <person name="Moloney N.M."/>
            <person name="Sperisen C."/>
            <person name="Kredics L."/>
            <person name="Vagvoelgyi C."/>
            <person name="Patrignani A."/>
            <person name="Fitzpatrick D."/>
            <person name="Nagy I."/>
            <person name="Doyle S."/>
            <person name="Anderson J.B."/>
            <person name="Grigoriev I.V."/>
            <person name="Gueldener U."/>
            <person name="Muensterkoetter M."/>
            <person name="Nagy L.G."/>
        </authorList>
    </citation>
    <scope>NUCLEOTIDE SEQUENCE [LARGE SCALE GENOMIC DNA]</scope>
    <source>
        <strain evidence="4">Ar21-2</strain>
    </source>
</reference>
<feature type="chain" id="PRO_5013863932" description="Secreted protein" evidence="2">
    <location>
        <begin position="26"/>
        <end position="81"/>
    </location>
</feature>
<dbReference type="InParanoid" id="A0A2H3CYD7"/>
<sequence length="81" mass="8634">MDASHCQCDGLCAALLAACCEVCAGGCLDYMSLRHDFTEDLCKCRSSSISGSPTDSVDEREPLLSSNRQPSPHPPMRPSGD</sequence>
<evidence type="ECO:0000313" key="3">
    <source>
        <dbReference type="EMBL" id="PBK88025.1"/>
    </source>
</evidence>
<keyword evidence="4" id="KW-1185">Reference proteome</keyword>
<organism evidence="3 4">
    <name type="scientific">Armillaria gallica</name>
    <name type="common">Bulbous honey fungus</name>
    <name type="synonym">Armillaria bulbosa</name>
    <dbReference type="NCBI Taxonomy" id="47427"/>
    <lineage>
        <taxon>Eukaryota</taxon>
        <taxon>Fungi</taxon>
        <taxon>Dikarya</taxon>
        <taxon>Basidiomycota</taxon>
        <taxon>Agaricomycotina</taxon>
        <taxon>Agaricomycetes</taxon>
        <taxon>Agaricomycetidae</taxon>
        <taxon>Agaricales</taxon>
        <taxon>Marasmiineae</taxon>
        <taxon>Physalacriaceae</taxon>
        <taxon>Armillaria</taxon>
    </lineage>
</organism>
<dbReference type="AlphaFoldDB" id="A0A2H3CYD7"/>
<evidence type="ECO:0000256" key="1">
    <source>
        <dbReference type="SAM" id="MobiDB-lite"/>
    </source>
</evidence>
<protein>
    <recommendedName>
        <fullName evidence="5">Secreted protein</fullName>
    </recommendedName>
</protein>
<evidence type="ECO:0000256" key="2">
    <source>
        <dbReference type="SAM" id="SignalP"/>
    </source>
</evidence>
<evidence type="ECO:0000313" key="4">
    <source>
        <dbReference type="Proteomes" id="UP000217790"/>
    </source>
</evidence>
<feature type="signal peptide" evidence="2">
    <location>
        <begin position="1"/>
        <end position="25"/>
    </location>
</feature>
<dbReference type="Proteomes" id="UP000217790">
    <property type="component" value="Unassembled WGS sequence"/>
</dbReference>
<name>A0A2H3CYD7_ARMGA</name>
<gene>
    <name evidence="3" type="ORF">ARMGADRAFT_1016305</name>
</gene>